<sequence length="56" mass="6054">MKNEQGAKNCLEVSRCHCQTSKITQKLKVGQMGGSGSKRATHLPASATRGYDLSLF</sequence>
<dbReference type="GeneID" id="30981502"/>
<evidence type="ECO:0000313" key="3">
    <source>
        <dbReference type="Proteomes" id="UP000094285"/>
    </source>
</evidence>
<evidence type="ECO:0000313" key="2">
    <source>
        <dbReference type="EMBL" id="ODV80916.1"/>
    </source>
</evidence>
<proteinExistence type="predicted"/>
<dbReference type="EMBL" id="KV453910">
    <property type="protein sequence ID" value="ODV80916.1"/>
    <property type="molecule type" value="Genomic_DNA"/>
</dbReference>
<evidence type="ECO:0000256" key="1">
    <source>
        <dbReference type="SAM" id="MobiDB-lite"/>
    </source>
</evidence>
<organism evidence="2 3">
    <name type="scientific">Suhomyces tanzawaensis NRRL Y-17324</name>
    <dbReference type="NCBI Taxonomy" id="984487"/>
    <lineage>
        <taxon>Eukaryota</taxon>
        <taxon>Fungi</taxon>
        <taxon>Dikarya</taxon>
        <taxon>Ascomycota</taxon>
        <taxon>Saccharomycotina</taxon>
        <taxon>Pichiomycetes</taxon>
        <taxon>Debaryomycetaceae</taxon>
        <taxon>Suhomyces</taxon>
    </lineage>
</organism>
<keyword evidence="3" id="KW-1185">Reference proteome</keyword>
<feature type="region of interest" description="Disordered" evidence="1">
    <location>
        <begin position="29"/>
        <end position="56"/>
    </location>
</feature>
<accession>A0A1E4SN48</accession>
<gene>
    <name evidence="2" type="ORF">CANTADRAFT_25254</name>
</gene>
<name>A0A1E4SN48_9ASCO</name>
<reference evidence="3" key="1">
    <citation type="submission" date="2016-05" db="EMBL/GenBank/DDBJ databases">
        <title>Comparative genomics of biotechnologically important yeasts.</title>
        <authorList>
            <consortium name="DOE Joint Genome Institute"/>
            <person name="Riley R."/>
            <person name="Haridas S."/>
            <person name="Wolfe K.H."/>
            <person name="Lopes M.R."/>
            <person name="Hittinger C.T."/>
            <person name="Goker M."/>
            <person name="Salamov A."/>
            <person name="Wisecaver J."/>
            <person name="Long T.M."/>
            <person name="Aerts A.L."/>
            <person name="Barry K."/>
            <person name="Choi C."/>
            <person name="Clum A."/>
            <person name="Coughlan A.Y."/>
            <person name="Deshpande S."/>
            <person name="Douglass A.P."/>
            <person name="Hanson S.J."/>
            <person name="Klenk H.-P."/>
            <person name="Labutti K."/>
            <person name="Lapidus A."/>
            <person name="Lindquist E."/>
            <person name="Lipzen A."/>
            <person name="Meier-Kolthoff J.P."/>
            <person name="Ohm R.A."/>
            <person name="Otillar R.P."/>
            <person name="Pangilinan J."/>
            <person name="Peng Y."/>
            <person name="Rokas A."/>
            <person name="Rosa C.A."/>
            <person name="Scheuner C."/>
            <person name="Sibirny A.A."/>
            <person name="Slot J.C."/>
            <person name="Stielow J.B."/>
            <person name="Sun H."/>
            <person name="Kurtzman C.P."/>
            <person name="Blackwell M."/>
            <person name="Grigoriev I.V."/>
            <person name="Jeffries T.W."/>
        </authorList>
    </citation>
    <scope>NUCLEOTIDE SEQUENCE [LARGE SCALE GENOMIC DNA]</scope>
    <source>
        <strain evidence="3">NRRL Y-17324</strain>
    </source>
</reference>
<protein>
    <submittedName>
        <fullName evidence="2">Uncharacterized protein</fullName>
    </submittedName>
</protein>
<dbReference type="Proteomes" id="UP000094285">
    <property type="component" value="Unassembled WGS sequence"/>
</dbReference>
<dbReference type="RefSeq" id="XP_020066038.1">
    <property type="nucleotide sequence ID" value="XM_020207365.1"/>
</dbReference>
<dbReference type="AlphaFoldDB" id="A0A1E4SN48"/>